<keyword evidence="3" id="KW-0808">Transferase</keyword>
<evidence type="ECO:0000256" key="6">
    <source>
        <dbReference type="ARBA" id="ARBA00022786"/>
    </source>
</evidence>
<feature type="compositionally biased region" description="Low complexity" evidence="9">
    <location>
        <begin position="538"/>
        <end position="548"/>
    </location>
</feature>
<dbReference type="Gene3D" id="3.30.40.10">
    <property type="entry name" value="Zinc/RING finger domain, C3HC4 (zinc finger)"/>
    <property type="match status" value="1"/>
</dbReference>
<keyword evidence="13" id="KW-1185">Reference proteome</keyword>
<sequence>MSNTVSSGRSVAVARLKTLTNQGLKDICRDEHLAVSGVKATLQGRIIDTLDRAINNNDMAAFERVRDRILNRGPTQQNSYSGSNYGSSSPVAAYTPGSRPSPFPTTTPNGPNMTHAYRPSLPPPPGQRGGGSTPSRLSFKQSPFYHIQEALTPVQDLTEMPQNRHQISYPIVLSENVIQRVRENPSLKIMLYCTATTLLSQYDASDVSFPSQIDLRVNSDEVRHNFKGLKNKPGTTKPVDLTQFLRKTARYQNMMTINYALTSKKYSWVINLVRKSSAEELTEKIRQGRTISKDQVLREMISKAKDPDIIAVSTVMSLKDPISTMRMDLPCRSTVCSHNQCFDVSSFIQLQEQAPTWSCPICNKTISFGALAVDHYVLDILQKTPKSVDQVRVEPEGEWREIKQDDNGAGGRDKSQSRAPYDEDSDDEIEIIEPKGGVSIKKDPGQSATPGLAQHTPPLSSRETSAPQTAARSTGGAKRPSAVIDLTLSDEDDEDDEPPRRAKRPNVNSYNTPASMPDSRFSSQGLQQRPPVPNTFFSLPPLSSSSSPANGGAPQVQPSVDGNNGQSLPWPQSYASYGSPWRVQQQSHFGSEQSRQK</sequence>
<evidence type="ECO:0000259" key="11">
    <source>
        <dbReference type="PROSITE" id="PS51466"/>
    </source>
</evidence>
<dbReference type="Proteomes" id="UP000243723">
    <property type="component" value="Unassembled WGS sequence"/>
</dbReference>
<dbReference type="STRING" id="40998.A0A2P7ZXV8"/>
<evidence type="ECO:0000256" key="4">
    <source>
        <dbReference type="ARBA" id="ARBA00022723"/>
    </source>
</evidence>
<name>A0A2P7ZXV8_9PEZI</name>
<evidence type="ECO:0000256" key="2">
    <source>
        <dbReference type="ARBA" id="ARBA00005383"/>
    </source>
</evidence>
<comment type="pathway">
    <text evidence="1">Protein modification; protein sumoylation.</text>
</comment>
<dbReference type="GO" id="GO:0000785">
    <property type="term" value="C:chromatin"/>
    <property type="evidence" value="ECO:0007669"/>
    <property type="project" value="TreeGrafter"/>
</dbReference>
<protein>
    <recommendedName>
        <fullName evidence="14">E3 SUMO-protein ligase pli1</fullName>
    </recommendedName>
</protein>
<feature type="compositionally biased region" description="Polar residues" evidence="9">
    <location>
        <begin position="457"/>
        <end position="472"/>
    </location>
</feature>
<dbReference type="InterPro" id="IPR023321">
    <property type="entry name" value="PINIT"/>
</dbReference>
<dbReference type="GO" id="GO:0008270">
    <property type="term" value="F:zinc ion binding"/>
    <property type="evidence" value="ECO:0007669"/>
    <property type="project" value="UniProtKB-KW"/>
</dbReference>
<keyword evidence="5 8" id="KW-0863">Zinc-finger</keyword>
<feature type="domain" description="SP-RING-type" evidence="10">
    <location>
        <begin position="305"/>
        <end position="390"/>
    </location>
</feature>
<feature type="region of interest" description="Disordered" evidence="9">
    <location>
        <begin position="73"/>
        <end position="138"/>
    </location>
</feature>
<evidence type="ECO:0000256" key="5">
    <source>
        <dbReference type="ARBA" id="ARBA00022771"/>
    </source>
</evidence>
<feature type="compositionally biased region" description="Low complexity" evidence="9">
    <location>
        <begin position="76"/>
        <end position="89"/>
    </location>
</feature>
<dbReference type="InterPro" id="IPR038654">
    <property type="entry name" value="PINIT_sf"/>
</dbReference>
<dbReference type="PROSITE" id="PS51466">
    <property type="entry name" value="PINIT"/>
    <property type="match status" value="1"/>
</dbReference>
<dbReference type="SMART" id="SM00513">
    <property type="entry name" value="SAP"/>
    <property type="match status" value="1"/>
</dbReference>
<dbReference type="GO" id="GO:0016925">
    <property type="term" value="P:protein sumoylation"/>
    <property type="evidence" value="ECO:0007669"/>
    <property type="project" value="UniProtKB-UniPathway"/>
</dbReference>
<evidence type="ECO:0008006" key="14">
    <source>
        <dbReference type="Google" id="ProtNLM"/>
    </source>
</evidence>
<feature type="compositionally biased region" description="Acidic residues" evidence="9">
    <location>
        <begin position="422"/>
        <end position="431"/>
    </location>
</feature>
<keyword evidence="6" id="KW-0833">Ubl conjugation pathway</keyword>
<dbReference type="AlphaFoldDB" id="A0A2P7ZXV8"/>
<dbReference type="UniPathway" id="UPA00886"/>
<dbReference type="InterPro" id="IPR013083">
    <property type="entry name" value="Znf_RING/FYVE/PHD"/>
</dbReference>
<dbReference type="PROSITE" id="PS51044">
    <property type="entry name" value="ZF_SP_RING"/>
    <property type="match status" value="1"/>
</dbReference>
<feature type="compositionally biased region" description="Acidic residues" evidence="9">
    <location>
        <begin position="488"/>
        <end position="497"/>
    </location>
</feature>
<evidence type="ECO:0000256" key="1">
    <source>
        <dbReference type="ARBA" id="ARBA00004718"/>
    </source>
</evidence>
<dbReference type="CDD" id="cd16792">
    <property type="entry name" value="SP-RING_Siz-like"/>
    <property type="match status" value="1"/>
</dbReference>
<feature type="compositionally biased region" description="Polar residues" evidence="9">
    <location>
        <begin position="506"/>
        <end position="527"/>
    </location>
</feature>
<dbReference type="InterPro" id="IPR004181">
    <property type="entry name" value="Znf_MIZ"/>
</dbReference>
<keyword evidence="4" id="KW-0479">Metal-binding</keyword>
<dbReference type="GO" id="GO:0061665">
    <property type="term" value="F:SUMO ligase activity"/>
    <property type="evidence" value="ECO:0007669"/>
    <property type="project" value="TreeGrafter"/>
</dbReference>
<organism evidence="12 13">
    <name type="scientific">Elsinoe australis</name>
    <dbReference type="NCBI Taxonomy" id="40998"/>
    <lineage>
        <taxon>Eukaryota</taxon>
        <taxon>Fungi</taxon>
        <taxon>Dikarya</taxon>
        <taxon>Ascomycota</taxon>
        <taxon>Pezizomycotina</taxon>
        <taxon>Dothideomycetes</taxon>
        <taxon>Dothideomycetidae</taxon>
        <taxon>Myriangiales</taxon>
        <taxon>Elsinoaceae</taxon>
        <taxon>Elsinoe</taxon>
    </lineage>
</organism>
<reference evidence="12 13" key="1">
    <citation type="submission" date="2017-05" db="EMBL/GenBank/DDBJ databases">
        <title>Draft genome sequence of Elsinoe australis.</title>
        <authorList>
            <person name="Cheng Q."/>
        </authorList>
    </citation>
    <scope>NUCLEOTIDE SEQUENCE [LARGE SCALE GENOMIC DNA]</scope>
    <source>
        <strain evidence="12 13">NL1</strain>
    </source>
</reference>
<evidence type="ECO:0000256" key="8">
    <source>
        <dbReference type="PROSITE-ProRule" id="PRU00452"/>
    </source>
</evidence>
<dbReference type="Pfam" id="PF14324">
    <property type="entry name" value="PINIT"/>
    <property type="match status" value="1"/>
</dbReference>
<dbReference type="InterPro" id="IPR003034">
    <property type="entry name" value="SAP_dom"/>
</dbReference>
<evidence type="ECO:0000256" key="7">
    <source>
        <dbReference type="ARBA" id="ARBA00022833"/>
    </source>
</evidence>
<dbReference type="PANTHER" id="PTHR10782:SF4">
    <property type="entry name" value="TONALLI, ISOFORM E"/>
    <property type="match status" value="1"/>
</dbReference>
<dbReference type="EMBL" id="NHZQ01000102">
    <property type="protein sequence ID" value="PSK53061.1"/>
    <property type="molecule type" value="Genomic_DNA"/>
</dbReference>
<dbReference type="Gene3D" id="2.60.120.780">
    <property type="entry name" value="PINIT domain"/>
    <property type="match status" value="1"/>
</dbReference>
<keyword evidence="7" id="KW-0862">Zinc</keyword>
<dbReference type="OrthoDB" id="28127at2759"/>
<dbReference type="Pfam" id="PF02891">
    <property type="entry name" value="zf-MIZ"/>
    <property type="match status" value="1"/>
</dbReference>
<comment type="similarity">
    <text evidence="2">Belongs to the PIAS family.</text>
</comment>
<gene>
    <name evidence="12" type="ORF">B9Z65_3261</name>
</gene>
<accession>A0A2P7ZXV8</accession>
<dbReference type="InterPro" id="IPR031141">
    <property type="entry name" value="SIZ1/2_SP-RING"/>
</dbReference>
<feature type="domain" description="PINIT" evidence="11">
    <location>
        <begin position="119"/>
        <end position="276"/>
    </location>
</feature>
<feature type="compositionally biased region" description="Polar residues" evidence="9">
    <location>
        <begin position="556"/>
        <end position="597"/>
    </location>
</feature>
<evidence type="ECO:0000313" key="13">
    <source>
        <dbReference type="Proteomes" id="UP000243723"/>
    </source>
</evidence>
<dbReference type="PANTHER" id="PTHR10782">
    <property type="entry name" value="ZINC FINGER MIZ DOMAIN-CONTAINING PROTEIN"/>
    <property type="match status" value="1"/>
</dbReference>
<comment type="caution">
    <text evidence="12">The sequence shown here is derived from an EMBL/GenBank/DDBJ whole genome shotgun (WGS) entry which is preliminary data.</text>
</comment>
<evidence type="ECO:0000256" key="9">
    <source>
        <dbReference type="SAM" id="MobiDB-lite"/>
    </source>
</evidence>
<proteinExistence type="inferred from homology"/>
<evidence type="ECO:0000256" key="3">
    <source>
        <dbReference type="ARBA" id="ARBA00022679"/>
    </source>
</evidence>
<feature type="region of interest" description="Disordered" evidence="9">
    <location>
        <begin position="387"/>
        <end position="597"/>
    </location>
</feature>
<feature type="compositionally biased region" description="Basic and acidic residues" evidence="9">
    <location>
        <begin position="389"/>
        <end position="416"/>
    </location>
</feature>
<evidence type="ECO:0000259" key="10">
    <source>
        <dbReference type="PROSITE" id="PS51044"/>
    </source>
</evidence>
<evidence type="ECO:0000313" key="12">
    <source>
        <dbReference type="EMBL" id="PSK53061.1"/>
    </source>
</evidence>